<evidence type="ECO:0000313" key="5">
    <source>
        <dbReference type="EMBL" id="AZH24455.1"/>
    </source>
</evidence>
<dbReference type="Proteomes" id="UP000282007">
    <property type="component" value="Chromosome"/>
</dbReference>
<reference evidence="5 8" key="2">
    <citation type="submission" date="2018-07" db="EMBL/GenBank/DDBJ databases">
        <title>Genome sequences of Haloplanus aerogenes JCM 16430T.</title>
        <authorList>
            <person name="Kim Y.B."/>
            <person name="Roh S.W."/>
        </authorList>
    </citation>
    <scope>NUCLEOTIDE SEQUENCE [LARGE SCALE GENOMIC DNA]</scope>
    <source>
        <strain evidence="5 8">JCM 16430</strain>
    </source>
</reference>
<dbReference type="Proteomes" id="UP000277326">
    <property type="component" value="Unassembled WGS sequence"/>
</dbReference>
<keyword evidence="2" id="KW-0285">Flavoprotein</keyword>
<reference evidence="6 7" key="1">
    <citation type="journal article" date="2015" name="Stand. Genomic Sci.">
        <title>Genomic Encyclopedia of Bacterial and Archaeal Type Strains, Phase III: the genomes of soil and plant-associated and newly described type strains.</title>
        <authorList>
            <person name="Whitman W.B."/>
            <person name="Woyke T."/>
            <person name="Klenk H.P."/>
            <person name="Zhou Y."/>
            <person name="Lilburn T.G."/>
            <person name="Beck B.J."/>
            <person name="De Vos P."/>
            <person name="Vandamme P."/>
            <person name="Eisen J.A."/>
            <person name="Garrity G."/>
            <person name="Hugenholtz P."/>
            <person name="Kyrpides N.C."/>
        </authorList>
    </citation>
    <scope>NUCLEOTIDE SEQUENCE [LARGE SCALE GENOMIC DNA]</scope>
    <source>
        <strain evidence="6 7">CGMCC 1.10124</strain>
    </source>
</reference>
<dbReference type="Gene3D" id="3.40.50.620">
    <property type="entry name" value="HUPs"/>
    <property type="match status" value="1"/>
</dbReference>
<evidence type="ECO:0000256" key="1">
    <source>
        <dbReference type="ARBA" id="ARBA00005817"/>
    </source>
</evidence>
<dbReference type="KEGG" id="haer:DU502_03250"/>
<dbReference type="SUPFAM" id="SSF52467">
    <property type="entry name" value="DHS-like NAD/FAD-binding domain"/>
    <property type="match status" value="1"/>
</dbReference>
<dbReference type="GO" id="GO:0009055">
    <property type="term" value="F:electron transfer activity"/>
    <property type="evidence" value="ECO:0007669"/>
    <property type="project" value="InterPro"/>
</dbReference>
<evidence type="ECO:0000313" key="8">
    <source>
        <dbReference type="Proteomes" id="UP000282007"/>
    </source>
</evidence>
<dbReference type="PANTHER" id="PTHR43153:SF1">
    <property type="entry name" value="ELECTRON TRANSFER FLAVOPROTEIN SUBUNIT ALPHA, MITOCHONDRIAL"/>
    <property type="match status" value="1"/>
</dbReference>
<dbReference type="PANTHER" id="PTHR43153">
    <property type="entry name" value="ELECTRON TRANSFER FLAVOPROTEIN ALPHA"/>
    <property type="match status" value="1"/>
</dbReference>
<dbReference type="InterPro" id="IPR014730">
    <property type="entry name" value="ETF_a/b_N"/>
</dbReference>
<proteinExistence type="inferred from homology"/>
<sequence>MSDVLAVADHRRGELRPVSYELLTAGRELADALDGDLHAAVVGGNVDRFADKLDCEGVDAIHTVAEGSEFNHDVTVAAVTALFEALDPSAVVMPNSVNGLDYAPAVATRLSLPLVTDAVALDYDDGLTVTREMYGSKVETAVAVDEGPVALTVRGGEWPAAEGVGEAAIEAFEVDIDESSIRSTVRGFEEVGAGDVDISEAEFIVSVGRGIEEEENLELVEELADALDATLAASRPIVDNGWLPKNRQVGQSGKVVTPKVYLALGISGAVQHVAGMKGADTIIAVNTDPDAPIFDIADYGIVDDLFEVVPELIERFES</sequence>
<dbReference type="Pfam" id="PF01012">
    <property type="entry name" value="ETF"/>
    <property type="match status" value="1"/>
</dbReference>
<accession>A0A3M0DQ39</accession>
<dbReference type="FunFam" id="3.40.50.1220:FF:000001">
    <property type="entry name" value="Electron transfer flavoprotein, alpha subunit"/>
    <property type="match status" value="1"/>
</dbReference>
<evidence type="ECO:0000256" key="3">
    <source>
        <dbReference type="ARBA" id="ARBA00022827"/>
    </source>
</evidence>
<dbReference type="RefSeq" id="WP_121919804.1">
    <property type="nucleotide sequence ID" value="NZ_CP034145.1"/>
</dbReference>
<keyword evidence="3" id="KW-0274">FAD</keyword>
<dbReference type="GO" id="GO:0033539">
    <property type="term" value="P:fatty acid beta-oxidation using acyl-CoA dehydrogenase"/>
    <property type="evidence" value="ECO:0007669"/>
    <property type="project" value="TreeGrafter"/>
</dbReference>
<dbReference type="GO" id="GO:0050660">
    <property type="term" value="F:flavin adenine dinucleotide binding"/>
    <property type="evidence" value="ECO:0007669"/>
    <property type="project" value="InterPro"/>
</dbReference>
<evidence type="ECO:0000259" key="4">
    <source>
        <dbReference type="SMART" id="SM00893"/>
    </source>
</evidence>
<dbReference type="CDD" id="cd01715">
    <property type="entry name" value="ETF_alpha"/>
    <property type="match status" value="1"/>
</dbReference>
<evidence type="ECO:0000256" key="2">
    <source>
        <dbReference type="ARBA" id="ARBA00022630"/>
    </source>
</evidence>
<dbReference type="InterPro" id="IPR001308">
    <property type="entry name" value="ETF_a/FixB"/>
</dbReference>
<comment type="similarity">
    <text evidence="1">Belongs to the ETF alpha-subunit/FixB family.</text>
</comment>
<dbReference type="SUPFAM" id="SSF52402">
    <property type="entry name" value="Adenine nucleotide alpha hydrolases-like"/>
    <property type="match status" value="1"/>
</dbReference>
<dbReference type="InterPro" id="IPR033947">
    <property type="entry name" value="ETF_alpha_N"/>
</dbReference>
<dbReference type="Pfam" id="PF00766">
    <property type="entry name" value="ETF_alpha"/>
    <property type="match status" value="1"/>
</dbReference>
<organism evidence="6 7">
    <name type="scientific">Haloplanus aerogenes</name>
    <dbReference type="NCBI Taxonomy" id="660522"/>
    <lineage>
        <taxon>Archaea</taxon>
        <taxon>Methanobacteriati</taxon>
        <taxon>Methanobacteriota</taxon>
        <taxon>Stenosarchaea group</taxon>
        <taxon>Halobacteria</taxon>
        <taxon>Halobacteriales</taxon>
        <taxon>Haloferacaceae</taxon>
        <taxon>Haloplanus</taxon>
    </lineage>
</organism>
<dbReference type="InterPro" id="IPR014731">
    <property type="entry name" value="ETF_asu_C"/>
</dbReference>
<evidence type="ECO:0000313" key="6">
    <source>
        <dbReference type="EMBL" id="RMB23898.1"/>
    </source>
</evidence>
<gene>
    <name evidence="6" type="ORF">ATH50_1128</name>
    <name evidence="5" type="ORF">DU502_03250</name>
</gene>
<reference evidence="6" key="3">
    <citation type="submission" date="2018-10" db="EMBL/GenBank/DDBJ databases">
        <authorList>
            <person name="Whitman W."/>
            <person name="Huntemann M."/>
            <person name="Clum A."/>
            <person name="Pillay M."/>
            <person name="Palaniappan K."/>
            <person name="Varghese N."/>
            <person name="Mikhailova N."/>
            <person name="Stamatis D."/>
            <person name="Reddy T."/>
            <person name="Daum C."/>
            <person name="Shapiro N."/>
            <person name="Ivanova N."/>
            <person name="Kyrpides N."/>
            <person name="Woyke T."/>
        </authorList>
    </citation>
    <scope>NUCLEOTIDE SEQUENCE</scope>
    <source>
        <strain evidence="6">CGMCC 1.10124</strain>
    </source>
</reference>
<dbReference type="InterPro" id="IPR029035">
    <property type="entry name" value="DHS-like_NAD/FAD-binding_dom"/>
</dbReference>
<dbReference type="Gene3D" id="3.40.50.1220">
    <property type="entry name" value="TPP-binding domain"/>
    <property type="match status" value="1"/>
</dbReference>
<dbReference type="EMBL" id="CP034145">
    <property type="protein sequence ID" value="AZH24455.1"/>
    <property type="molecule type" value="Genomic_DNA"/>
</dbReference>
<dbReference type="PIRSF" id="PIRSF000089">
    <property type="entry name" value="Electra_flavoP_a"/>
    <property type="match status" value="1"/>
</dbReference>
<name>A0A3M0DQ39_9EURY</name>
<dbReference type="EMBL" id="REFS01000002">
    <property type="protein sequence ID" value="RMB23898.1"/>
    <property type="molecule type" value="Genomic_DNA"/>
</dbReference>
<dbReference type="InterPro" id="IPR014729">
    <property type="entry name" value="Rossmann-like_a/b/a_fold"/>
</dbReference>
<keyword evidence="8" id="KW-1185">Reference proteome</keyword>
<protein>
    <submittedName>
        <fullName evidence="6">Electron transfer flavoprotein alpha subunit</fullName>
    </submittedName>
    <submittedName>
        <fullName evidence="5">Electron transfer flavoprotein subunit alpha/FixB family protein</fullName>
    </submittedName>
</protein>
<evidence type="ECO:0000313" key="7">
    <source>
        <dbReference type="Proteomes" id="UP000277326"/>
    </source>
</evidence>
<dbReference type="SMART" id="SM00893">
    <property type="entry name" value="ETF"/>
    <property type="match status" value="1"/>
</dbReference>
<dbReference type="AlphaFoldDB" id="A0A3M0DQ39"/>
<dbReference type="OrthoDB" id="307696at2157"/>
<feature type="domain" description="Electron transfer flavoprotein alpha/beta-subunit N-terminal" evidence="4">
    <location>
        <begin position="4"/>
        <end position="185"/>
    </location>
</feature>
<dbReference type="GeneID" id="38470270"/>